<evidence type="ECO:0000313" key="2">
    <source>
        <dbReference type="EMBL" id="XBS69865.1"/>
    </source>
</evidence>
<proteinExistence type="predicted"/>
<protein>
    <submittedName>
        <fullName evidence="2">Glycosyltransferase</fullName>
        <ecNumber evidence="2">2.4.-.-</ecNumber>
    </submittedName>
</protein>
<dbReference type="Gene3D" id="3.40.50.2000">
    <property type="entry name" value="Glycogen Phosphorylase B"/>
    <property type="match status" value="1"/>
</dbReference>
<dbReference type="AlphaFoldDB" id="A0AAU7QA58"/>
<evidence type="ECO:0000259" key="1">
    <source>
        <dbReference type="Pfam" id="PF22772"/>
    </source>
</evidence>
<reference evidence="2" key="1">
    <citation type="submission" date="2024-06" db="EMBL/GenBank/DDBJ databases">
        <authorList>
            <person name="Coelho C."/>
            <person name="Bento M."/>
            <person name="Garcia E."/>
            <person name="Camelo A."/>
            <person name="Brandao I."/>
            <person name="Espirito Santo C."/>
            <person name="Trovao J."/>
            <person name="Verissimo A."/>
            <person name="Costa J."/>
            <person name="Tiago I."/>
        </authorList>
    </citation>
    <scope>NUCLEOTIDE SEQUENCE</scope>
    <source>
        <strain evidence="2">KWT182</strain>
    </source>
</reference>
<dbReference type="Pfam" id="PF22772">
    <property type="entry name" value="WsaF_C"/>
    <property type="match status" value="1"/>
</dbReference>
<name>A0AAU7QA58_9GAMM</name>
<keyword evidence="2" id="KW-0808">Transferase</keyword>
<dbReference type="EMBL" id="CP157947">
    <property type="protein sequence ID" value="XBS69865.1"/>
    <property type="molecule type" value="Genomic_DNA"/>
</dbReference>
<accession>A0AAU7QA58</accession>
<organism evidence="2">
    <name type="scientific">Acerihabitans sp. KWT182</name>
    <dbReference type="NCBI Taxonomy" id="3157919"/>
    <lineage>
        <taxon>Bacteria</taxon>
        <taxon>Pseudomonadati</taxon>
        <taxon>Pseudomonadota</taxon>
        <taxon>Gammaproteobacteria</taxon>
        <taxon>Enterobacterales</taxon>
        <taxon>Pectobacteriaceae</taxon>
        <taxon>Acerihabitans</taxon>
    </lineage>
</organism>
<dbReference type="SUPFAM" id="SSF53756">
    <property type="entry name" value="UDP-Glycosyltransferase/glycogen phosphorylase"/>
    <property type="match status" value="1"/>
</dbReference>
<gene>
    <name evidence="2" type="ORF">ABK905_00280</name>
</gene>
<dbReference type="EC" id="2.4.-.-" evidence="2"/>
<dbReference type="GO" id="GO:0016757">
    <property type="term" value="F:glycosyltransferase activity"/>
    <property type="evidence" value="ECO:0007669"/>
    <property type="project" value="UniProtKB-KW"/>
</dbReference>
<dbReference type="InterPro" id="IPR055050">
    <property type="entry name" value="WsaF_C"/>
</dbReference>
<sequence length="144" mass="15922">MPVWIYKPIPPFKATLMGNLSLEETGDLYRSCDVGMAFSGTNLSYLPVELMASGVPVITNNGPQVEWHCRHGINAYLADPVPHAMLDAFSSLYHDSALRQRLVDGGLATMEPISWEQQMDGIYEYVMENLDSAVRAADEEGLIS</sequence>
<feature type="domain" description="WsaF C-terminal" evidence="1">
    <location>
        <begin position="13"/>
        <end position="64"/>
    </location>
</feature>
<keyword evidence="2" id="KW-0328">Glycosyltransferase</keyword>